<keyword evidence="1" id="KW-0175">Coiled coil</keyword>
<dbReference type="InterPro" id="IPR057439">
    <property type="entry name" value="ANG-1/2/4"/>
</dbReference>
<feature type="domain" description="Angiopoietin-1/2/4" evidence="2">
    <location>
        <begin position="10"/>
        <end position="83"/>
    </location>
</feature>
<dbReference type="Pfam" id="PF25443">
    <property type="entry name" value="ANG-1"/>
    <property type="match status" value="1"/>
</dbReference>
<dbReference type="InterPro" id="IPR014716">
    <property type="entry name" value="Fibrinogen_a/b/g_C_1"/>
</dbReference>
<evidence type="ECO:0000256" key="1">
    <source>
        <dbReference type="SAM" id="Coils"/>
    </source>
</evidence>
<name>A0A3B4X5K1_SERLL</name>
<dbReference type="SUPFAM" id="SSF56496">
    <property type="entry name" value="Fibrinogen C-terminal domain-like"/>
    <property type="match status" value="1"/>
</dbReference>
<keyword evidence="4" id="KW-1185">Reference proteome</keyword>
<dbReference type="STRING" id="1841481.ENSSLDP00000011017"/>
<feature type="coiled-coil region" evidence="1">
    <location>
        <begin position="20"/>
        <end position="54"/>
    </location>
</feature>
<dbReference type="Proteomes" id="UP000261360">
    <property type="component" value="Unplaced"/>
</dbReference>
<evidence type="ECO:0000313" key="4">
    <source>
        <dbReference type="Proteomes" id="UP000261360"/>
    </source>
</evidence>
<dbReference type="InterPro" id="IPR036056">
    <property type="entry name" value="Fibrinogen-like_C"/>
</dbReference>
<dbReference type="Ensembl" id="ENSSLDT00000011418.1">
    <property type="protein sequence ID" value="ENSSLDP00000011017.1"/>
    <property type="gene ID" value="ENSSLDG00000008761.1"/>
</dbReference>
<dbReference type="Gene3D" id="3.90.215.10">
    <property type="entry name" value="Gamma Fibrinogen, chain A, domain 1"/>
    <property type="match status" value="1"/>
</dbReference>
<protein>
    <recommendedName>
        <fullName evidence="2">Angiopoietin-1/2/4 domain-containing protein</fullName>
    </recommendedName>
</protein>
<accession>A0A3B4X5K1</accession>
<reference evidence="3" key="2">
    <citation type="submission" date="2025-09" db="UniProtKB">
        <authorList>
            <consortium name="Ensembl"/>
        </authorList>
    </citation>
    <scope>IDENTIFICATION</scope>
</reference>
<evidence type="ECO:0000313" key="3">
    <source>
        <dbReference type="Ensembl" id="ENSSLDP00000011017.1"/>
    </source>
</evidence>
<sequence>MLNEFLLFDSFLEQRLLALEARYGRELQGLQSEKQQLQELLERQSRLVTQLQGELGSSTLNSTVLQRQQAVLTDTVQQLLAMVNHCNGKAEGFTFFKREESLSFRDCAEILRSGVTESGIYSIRLPNSTQTVKVTFYPFVLQYLALGSFHLY</sequence>
<evidence type="ECO:0000259" key="2">
    <source>
        <dbReference type="Pfam" id="PF25443"/>
    </source>
</evidence>
<dbReference type="GeneTree" id="ENSGT00940000164972"/>
<dbReference type="AlphaFoldDB" id="A0A3B4X5K1"/>
<proteinExistence type="predicted"/>
<reference evidence="3" key="1">
    <citation type="submission" date="2025-08" db="UniProtKB">
        <authorList>
            <consortium name="Ensembl"/>
        </authorList>
    </citation>
    <scope>IDENTIFICATION</scope>
</reference>
<organism evidence="3 4">
    <name type="scientific">Seriola lalandi dorsalis</name>
    <dbReference type="NCBI Taxonomy" id="1841481"/>
    <lineage>
        <taxon>Eukaryota</taxon>
        <taxon>Metazoa</taxon>
        <taxon>Chordata</taxon>
        <taxon>Craniata</taxon>
        <taxon>Vertebrata</taxon>
        <taxon>Euteleostomi</taxon>
        <taxon>Actinopterygii</taxon>
        <taxon>Neopterygii</taxon>
        <taxon>Teleostei</taxon>
        <taxon>Neoteleostei</taxon>
        <taxon>Acanthomorphata</taxon>
        <taxon>Carangaria</taxon>
        <taxon>Carangiformes</taxon>
        <taxon>Carangidae</taxon>
        <taxon>Seriola</taxon>
    </lineage>
</organism>